<evidence type="ECO:0000256" key="1">
    <source>
        <dbReference type="ARBA" id="ARBA00022443"/>
    </source>
</evidence>
<dbReference type="AlphaFoldDB" id="A0A316YHM2"/>
<dbReference type="InterPro" id="IPR013761">
    <property type="entry name" value="SAM/pointed_sf"/>
</dbReference>
<evidence type="ECO:0000256" key="2">
    <source>
        <dbReference type="SAM" id="MobiDB-lite"/>
    </source>
</evidence>
<dbReference type="Proteomes" id="UP000245768">
    <property type="component" value="Unassembled WGS sequence"/>
</dbReference>
<feature type="compositionally biased region" description="Low complexity" evidence="2">
    <location>
        <begin position="752"/>
        <end position="765"/>
    </location>
</feature>
<dbReference type="SMART" id="SM00454">
    <property type="entry name" value="SAM"/>
    <property type="match status" value="1"/>
</dbReference>
<dbReference type="CDD" id="cd01786">
    <property type="entry name" value="RA_STE50"/>
    <property type="match status" value="1"/>
</dbReference>
<dbReference type="InterPro" id="IPR001452">
    <property type="entry name" value="SH3_domain"/>
</dbReference>
<dbReference type="GO" id="GO:0007165">
    <property type="term" value="P:signal transduction"/>
    <property type="evidence" value="ECO:0007669"/>
    <property type="project" value="InterPro"/>
</dbReference>
<feature type="compositionally biased region" description="Gly residues" evidence="2">
    <location>
        <begin position="567"/>
        <end position="579"/>
    </location>
</feature>
<dbReference type="SUPFAM" id="SSF54236">
    <property type="entry name" value="Ubiquitin-like"/>
    <property type="match status" value="1"/>
</dbReference>
<accession>A0A316YHM2</accession>
<dbReference type="InterPro" id="IPR029071">
    <property type="entry name" value="Ubiquitin-like_domsf"/>
</dbReference>
<feature type="region of interest" description="Disordered" evidence="2">
    <location>
        <begin position="509"/>
        <end position="543"/>
    </location>
</feature>
<feature type="compositionally biased region" description="Basic and acidic residues" evidence="2">
    <location>
        <begin position="582"/>
        <end position="594"/>
    </location>
</feature>
<feature type="compositionally biased region" description="Low complexity" evidence="2">
    <location>
        <begin position="529"/>
        <end position="543"/>
    </location>
</feature>
<feature type="compositionally biased region" description="Polar residues" evidence="2">
    <location>
        <begin position="216"/>
        <end position="241"/>
    </location>
</feature>
<evidence type="ECO:0008006" key="7">
    <source>
        <dbReference type="Google" id="ProtNLM"/>
    </source>
</evidence>
<dbReference type="SMART" id="SM00314">
    <property type="entry name" value="RA"/>
    <property type="match status" value="1"/>
</dbReference>
<organism evidence="5 6">
    <name type="scientific">Acaromyces ingoldii</name>
    <dbReference type="NCBI Taxonomy" id="215250"/>
    <lineage>
        <taxon>Eukaryota</taxon>
        <taxon>Fungi</taxon>
        <taxon>Dikarya</taxon>
        <taxon>Basidiomycota</taxon>
        <taxon>Ustilaginomycotina</taxon>
        <taxon>Exobasidiomycetes</taxon>
        <taxon>Exobasidiales</taxon>
        <taxon>Cryptobasidiaceae</taxon>
        <taxon>Acaromyces</taxon>
    </lineage>
</organism>
<feature type="region of interest" description="Disordered" evidence="2">
    <location>
        <begin position="203"/>
        <end position="335"/>
    </location>
</feature>
<reference evidence="5 6" key="1">
    <citation type="journal article" date="2018" name="Mol. Biol. Evol.">
        <title>Broad Genomic Sampling Reveals a Smut Pathogenic Ancestry of the Fungal Clade Ustilaginomycotina.</title>
        <authorList>
            <person name="Kijpornyongpan T."/>
            <person name="Mondo S.J."/>
            <person name="Barry K."/>
            <person name="Sandor L."/>
            <person name="Lee J."/>
            <person name="Lipzen A."/>
            <person name="Pangilinan J."/>
            <person name="LaButti K."/>
            <person name="Hainaut M."/>
            <person name="Henrissat B."/>
            <person name="Grigoriev I.V."/>
            <person name="Spatafora J.W."/>
            <person name="Aime M.C."/>
        </authorList>
    </citation>
    <scope>NUCLEOTIDE SEQUENCE [LARGE SCALE GENOMIC DNA]</scope>
    <source>
        <strain evidence="5 6">MCA 4198</strain>
    </source>
</reference>
<feature type="domain" description="Ras-associating" evidence="4">
    <location>
        <begin position="419"/>
        <end position="501"/>
    </location>
</feature>
<dbReference type="InterPro" id="IPR001660">
    <property type="entry name" value="SAM"/>
</dbReference>
<dbReference type="InterPro" id="IPR000159">
    <property type="entry name" value="RA_dom"/>
</dbReference>
<protein>
    <recommendedName>
        <fullName evidence="7">RA-domain-containing protein</fullName>
    </recommendedName>
</protein>
<dbReference type="EMBL" id="KZ819638">
    <property type="protein sequence ID" value="PWN88699.1"/>
    <property type="molecule type" value="Genomic_DNA"/>
</dbReference>
<dbReference type="PROSITE" id="PS50105">
    <property type="entry name" value="SAM_DOMAIN"/>
    <property type="match status" value="1"/>
</dbReference>
<dbReference type="Pfam" id="PF00018">
    <property type="entry name" value="SH3_1"/>
    <property type="match status" value="1"/>
</dbReference>
<dbReference type="InParanoid" id="A0A316YHM2"/>
<name>A0A316YHM2_9BASI</name>
<dbReference type="SUPFAM" id="SSF50044">
    <property type="entry name" value="SH3-domain"/>
    <property type="match status" value="1"/>
</dbReference>
<dbReference type="Pfam" id="PF00788">
    <property type="entry name" value="RA"/>
    <property type="match status" value="1"/>
</dbReference>
<keyword evidence="6" id="KW-1185">Reference proteome</keyword>
<proteinExistence type="predicted"/>
<feature type="compositionally biased region" description="Low complexity" evidence="2">
    <location>
        <begin position="307"/>
        <end position="331"/>
    </location>
</feature>
<dbReference type="PROSITE" id="PS50200">
    <property type="entry name" value="RA"/>
    <property type="match status" value="1"/>
</dbReference>
<feature type="compositionally biased region" description="Low complexity" evidence="2">
    <location>
        <begin position="509"/>
        <end position="520"/>
    </location>
</feature>
<keyword evidence="1" id="KW-0728">SH3 domain</keyword>
<feature type="region of interest" description="Disordered" evidence="2">
    <location>
        <begin position="742"/>
        <end position="769"/>
    </location>
</feature>
<feature type="domain" description="SAM" evidence="3">
    <location>
        <begin position="28"/>
        <end position="96"/>
    </location>
</feature>
<feature type="region of interest" description="Disordered" evidence="2">
    <location>
        <begin position="848"/>
        <end position="917"/>
    </location>
</feature>
<dbReference type="GeneID" id="37047176"/>
<feature type="compositionally biased region" description="Polar residues" evidence="2">
    <location>
        <begin position="882"/>
        <end position="917"/>
    </location>
</feature>
<dbReference type="STRING" id="215250.A0A316YHM2"/>
<feature type="compositionally biased region" description="Low complexity" evidence="2">
    <location>
        <begin position="266"/>
        <end position="292"/>
    </location>
</feature>
<sequence>MATQDGSALVAQQQQQQQPPVSQHPLEWTQADVVSWLATLTPTSNLSRSYGGLFAENDIEGEALINLDPDSLKEIGVGSIGHRLVILRGIYDLKIRWAIELDEGDWRPDDSHQSSASTSYGGPAGVQALGMGQVSAEHMLKALKERDERVRALEVEVSRLEDWLVRYAAAAGSTRVENLQAYIAPNHIYSFIPAEMLPRRSIQHQQSSAAFEHGMASSSSQGPVPVHTPSSAYSGPTTATSPGVFAEPGSAMSLSDQDARNIKTPTTSSTSAFSAASNEQQQAPSSSSPLASIGFSGTSNGPSVPPSGEAATEASTPSATPTSAYPPGSSGLTSGSIDVQRLAATPTGPVSSLSPSATSSSSAAALASPNDSLALKTPSSATTAAAVSSTRSASASASAAPDAGAKPATSGSSAATTASGDNLYKSFRVTLDDPCHKVLPAALRKYKISDDWRLYALFISYGNSDNPIERCLSYDEKPLLLFQKLKDANQNPVFMLRHQNEVKSPIAIAKAKAAKKQQASAGGGGGGTPSTSPGESKSSAAAAKAKGKVADAVARLGGATGSKDKGGGGGGDEAGGSGGASARDEAGSKKRDESAAPMVNSPPGQPLITGPAADLAANSRKAEAYAIAIYLYSSERDDEFDVNVGDTFIVLSKAKGWWIVQRDTQATGTPDVTGVVRKEPETEGELGEAINGGEIKSGWVPAGCLIETSRPLAAIVDVQALATTDKPGDGVMAAAQAQAIEGGNVGDGGDASAPSPLSSSGTPSPDKGALSAKMALAPIPPQLITSSSTPGILLMDYKAPQDGIPSLPAGTRLRVFKRYNHWSYCVVEGEGHARAWMPSWFISKLSGSSSSGQSSSSRKLGAPSSSSSSAAASANPTAASSRNGNLLTQTAQSLPFASSSKPGTEGQGTRTGSIPLL</sequence>
<dbReference type="InterPro" id="IPR036028">
    <property type="entry name" value="SH3-like_dom_sf"/>
</dbReference>
<evidence type="ECO:0000259" key="3">
    <source>
        <dbReference type="PROSITE" id="PS50105"/>
    </source>
</evidence>
<feature type="compositionally biased region" description="Low complexity" evidence="2">
    <location>
        <begin position="848"/>
        <end position="881"/>
    </location>
</feature>
<dbReference type="Gene3D" id="2.30.30.40">
    <property type="entry name" value="SH3 Domains"/>
    <property type="match status" value="1"/>
</dbReference>
<dbReference type="Gene3D" id="3.10.20.90">
    <property type="entry name" value="Phosphatidylinositol 3-kinase Catalytic Subunit, Chain A, domain 1"/>
    <property type="match status" value="1"/>
</dbReference>
<dbReference type="RefSeq" id="XP_025375897.1">
    <property type="nucleotide sequence ID" value="XM_025525260.1"/>
</dbReference>
<gene>
    <name evidence="5" type="ORF">FA10DRAFT_303631</name>
</gene>
<evidence type="ECO:0000259" key="4">
    <source>
        <dbReference type="PROSITE" id="PS50200"/>
    </source>
</evidence>
<dbReference type="OrthoDB" id="8883818at2759"/>
<feature type="region of interest" description="Disordered" evidence="2">
    <location>
        <begin position="1"/>
        <end position="23"/>
    </location>
</feature>
<feature type="region of interest" description="Disordered" evidence="2">
    <location>
        <begin position="392"/>
        <end position="417"/>
    </location>
</feature>
<feature type="region of interest" description="Disordered" evidence="2">
    <location>
        <begin position="557"/>
        <end position="610"/>
    </location>
</feature>
<dbReference type="Pfam" id="PF07647">
    <property type="entry name" value="SAM_2"/>
    <property type="match status" value="1"/>
</dbReference>
<evidence type="ECO:0000313" key="6">
    <source>
        <dbReference type="Proteomes" id="UP000245768"/>
    </source>
</evidence>
<dbReference type="Gene3D" id="1.10.150.50">
    <property type="entry name" value="Transcription Factor, Ets-1"/>
    <property type="match status" value="1"/>
</dbReference>
<evidence type="ECO:0000313" key="5">
    <source>
        <dbReference type="EMBL" id="PWN88699.1"/>
    </source>
</evidence>
<dbReference type="SUPFAM" id="SSF47769">
    <property type="entry name" value="SAM/Pointed domain"/>
    <property type="match status" value="1"/>
</dbReference>
<dbReference type="CDD" id="cd00174">
    <property type="entry name" value="SH3"/>
    <property type="match status" value="1"/>
</dbReference>